<evidence type="ECO:0000256" key="3">
    <source>
        <dbReference type="ARBA" id="ARBA00023002"/>
    </source>
</evidence>
<dbReference type="EMBL" id="LIDJ01000162">
    <property type="protein sequence ID" value="KRP28342.1"/>
    <property type="molecule type" value="Genomic_DNA"/>
</dbReference>
<comment type="similarity">
    <text evidence="2">Belongs to the bacterial PQQ dehydrogenase family.</text>
</comment>
<dbReference type="InterPro" id="IPR018391">
    <property type="entry name" value="PQQ_b-propeller_rpt"/>
</dbReference>
<dbReference type="Pfam" id="PF01011">
    <property type="entry name" value="PQQ"/>
    <property type="match status" value="1"/>
</dbReference>
<dbReference type="Proteomes" id="UP000052138">
    <property type="component" value="Unassembled WGS sequence"/>
</dbReference>
<dbReference type="Pfam" id="PF13360">
    <property type="entry name" value="PQQ_2"/>
    <property type="match status" value="1"/>
</dbReference>
<comment type="caution">
    <text evidence="6">The sequence shown here is derived from an EMBL/GenBank/DDBJ whole genome shotgun (WGS) entry which is preliminary data.</text>
</comment>
<evidence type="ECO:0000256" key="1">
    <source>
        <dbReference type="ARBA" id="ARBA00001931"/>
    </source>
</evidence>
<evidence type="ECO:0000256" key="2">
    <source>
        <dbReference type="ARBA" id="ARBA00008156"/>
    </source>
</evidence>
<reference evidence="6 7" key="1">
    <citation type="submission" date="2015-10" db="EMBL/GenBank/DDBJ databases">
        <title>Metagenome-Assembled Genomes uncover a global brackish microbiome.</title>
        <authorList>
            <person name="Hugerth L.W."/>
            <person name="Larsson J."/>
            <person name="Alneberg J."/>
            <person name="Lindh M.V."/>
            <person name="Legrand C."/>
            <person name="Pinhassi J."/>
            <person name="Andersson A.F."/>
        </authorList>
    </citation>
    <scope>NUCLEOTIDE SEQUENCE [LARGE SCALE GENOMIC DNA]</scope>
    <source>
        <strain evidence="6">BACL3 MAG-120924-bin41</strain>
    </source>
</reference>
<dbReference type="Gene3D" id="2.140.10.10">
    <property type="entry name" value="Quinoprotein alcohol dehydrogenase-like superfamily"/>
    <property type="match status" value="1"/>
</dbReference>
<proteinExistence type="inferred from homology"/>
<gene>
    <name evidence="6" type="ORF">ABS30_05940</name>
</gene>
<evidence type="ECO:0000259" key="4">
    <source>
        <dbReference type="Pfam" id="PF01011"/>
    </source>
</evidence>
<feature type="domain" description="Pyrrolo-quinoline quinone repeat" evidence="4">
    <location>
        <begin position="104"/>
        <end position="407"/>
    </location>
</feature>
<evidence type="ECO:0000259" key="5">
    <source>
        <dbReference type="Pfam" id="PF13360"/>
    </source>
</evidence>
<organism evidence="6 7">
    <name type="scientific">OM182 bacterium BACL3 MAG-120924-bin41</name>
    <dbReference type="NCBI Taxonomy" id="1655632"/>
    <lineage>
        <taxon>Bacteria</taxon>
        <taxon>Pseudomonadati</taxon>
        <taxon>Pseudomonadota</taxon>
        <taxon>Gammaproteobacteria</taxon>
        <taxon>OMG group</taxon>
        <taxon>OM182 clade</taxon>
    </lineage>
</organism>
<name>A0A0R2WWU5_9GAMM</name>
<evidence type="ECO:0000313" key="7">
    <source>
        <dbReference type="Proteomes" id="UP000052138"/>
    </source>
</evidence>
<dbReference type="GO" id="GO:0016491">
    <property type="term" value="F:oxidoreductase activity"/>
    <property type="evidence" value="ECO:0007669"/>
    <property type="project" value="UniProtKB-KW"/>
</dbReference>
<dbReference type="PANTHER" id="PTHR32303">
    <property type="entry name" value="QUINOPROTEIN ALCOHOL DEHYDROGENASE (CYTOCHROME C)"/>
    <property type="match status" value="1"/>
</dbReference>
<comment type="cofactor">
    <cofactor evidence="1">
        <name>pyrroloquinoline quinone</name>
        <dbReference type="ChEBI" id="CHEBI:58442"/>
    </cofactor>
</comment>
<dbReference type="SUPFAM" id="SSF50998">
    <property type="entry name" value="Quinoprotein alcohol dehydrogenase-like"/>
    <property type="match status" value="1"/>
</dbReference>
<accession>A0A0R2WWU5</accession>
<keyword evidence="3" id="KW-0560">Oxidoreductase</keyword>
<protein>
    <recommendedName>
        <fullName evidence="4 5">Pyrrolo-quinoline quinone repeat domain-containing protein</fullName>
    </recommendedName>
</protein>
<dbReference type="InterPro" id="IPR011047">
    <property type="entry name" value="Quinoprotein_ADH-like_sf"/>
</dbReference>
<dbReference type="PANTHER" id="PTHR32303:SF10">
    <property type="entry name" value="OUTER MEMBRANE PROTEIN ASSEMBLY FACTOR BAMB"/>
    <property type="match status" value="1"/>
</dbReference>
<dbReference type="SMART" id="SM00564">
    <property type="entry name" value="PQQ"/>
    <property type="match status" value="6"/>
</dbReference>
<sequence>MQGVNVAELYNRIRNTMPPRQLEVLNDAEYIDVMAYVLGRNNVLPGTELLTDDYDALAMIPFSRGDEGLDSASTFITGEAGTVPTGHGPSFADLKAAQTNHADWLYHNQNYKGTRYSGLDQISVANVGDLQQVCAYQLETFATMQTGPIVYEGVMYITNSTRTAAIDAATCERKWEYTWTPKDRTVWGNNRGVAIKEGYVVRGTNDGYLLAIDSANGNLLWARQVADPWLGETFTMPPMIFEDLILIGPAGSENAISGWVGAFSLADGEEQWRFHTVPEAAAGGGPTWGNPDNIVLGGGAVWTPLSMDLEKGELYAAVTNPAPDLPAYLRPGDNLYTNNIIALDPRSGELLWHKSIVPNDDHDWDLTQVSPVLKAGVDNVSRDLVATVGKDGVLRTLDKNTREALYETPITTILNAEVPVTQEGVFACPGVFGGVLWSGPAYHPGERIVVTPSIDYCARFVAAEEVEVKPGQLYMGGGVVPDSEQSGWLTAVDVESGEIRWRYHSPAPMVAGVTTTAGGLVLSGELTGNLLMLNAASGEVLNSIYTGAPIGGGVITYEVDGTQYIATNSGNAMMTFQTGHETPRSGSVIVYALPKAARGD</sequence>
<feature type="domain" description="Pyrrolo-quinoline quinone repeat" evidence="5">
    <location>
        <begin position="486"/>
        <end position="549"/>
    </location>
</feature>
<dbReference type="AlphaFoldDB" id="A0A0R2WWU5"/>
<evidence type="ECO:0000313" key="6">
    <source>
        <dbReference type="EMBL" id="KRP28342.1"/>
    </source>
</evidence>
<dbReference type="InterPro" id="IPR002372">
    <property type="entry name" value="PQQ_rpt_dom"/>
</dbReference>